<evidence type="ECO:0000256" key="1">
    <source>
        <dbReference type="ARBA" id="ARBA00005291"/>
    </source>
</evidence>
<comment type="caution">
    <text evidence="3">The sequence shown here is derived from an EMBL/GenBank/DDBJ whole genome shotgun (WGS) entry which is preliminary data.</text>
</comment>
<evidence type="ECO:0000259" key="2">
    <source>
        <dbReference type="Pfam" id="PF07978"/>
    </source>
</evidence>
<accession>A0A448WDG9</accession>
<dbReference type="SUPFAM" id="SSF54909">
    <property type="entry name" value="Dimeric alpha+beta barrel"/>
    <property type="match status" value="1"/>
</dbReference>
<reference evidence="3" key="1">
    <citation type="submission" date="2018-11" db="EMBL/GenBank/DDBJ databases">
        <authorList>
            <consortium name="Pathogen Informatics"/>
        </authorList>
    </citation>
    <scope>NUCLEOTIDE SEQUENCE</scope>
</reference>
<keyword evidence="4" id="KW-1185">Reference proteome</keyword>
<protein>
    <recommendedName>
        <fullName evidence="2">NIPSNAP domain-containing protein</fullName>
    </recommendedName>
</protein>
<evidence type="ECO:0000313" key="4">
    <source>
        <dbReference type="Proteomes" id="UP000784294"/>
    </source>
</evidence>
<dbReference type="Proteomes" id="UP000784294">
    <property type="component" value="Unassembled WGS sequence"/>
</dbReference>
<comment type="similarity">
    <text evidence="1">Belongs to the NipSnap family.</text>
</comment>
<dbReference type="InterPro" id="IPR051557">
    <property type="entry name" value="NipSnap_domain"/>
</dbReference>
<dbReference type="Gene3D" id="3.30.70.100">
    <property type="match status" value="1"/>
</dbReference>
<evidence type="ECO:0000313" key="3">
    <source>
        <dbReference type="EMBL" id="VEL09097.1"/>
    </source>
</evidence>
<dbReference type="PANTHER" id="PTHR21017:SF17">
    <property type="entry name" value="PROTEIN NIPSNAP"/>
    <property type="match status" value="1"/>
</dbReference>
<dbReference type="Pfam" id="PF07978">
    <property type="entry name" value="NIPSNAP"/>
    <property type="match status" value="1"/>
</dbReference>
<dbReference type="InterPro" id="IPR011008">
    <property type="entry name" value="Dimeric_a/b-barrel"/>
</dbReference>
<sequence>MSSDVPRSEASWFANLFIRKLDPVKESQSDLLSDHSQVYELQAHSVHPKFMKQYLDDLARAIAFRDTNQEAVAGLFSHIGDMHMVHHIWAYDDLEQRRKSRDDAWRRPGWDDCVLHTG</sequence>
<dbReference type="InterPro" id="IPR012577">
    <property type="entry name" value="NIPSNAP"/>
</dbReference>
<name>A0A448WDG9_9PLAT</name>
<proteinExistence type="inferred from homology"/>
<dbReference type="OrthoDB" id="10262843at2759"/>
<dbReference type="PANTHER" id="PTHR21017">
    <property type="entry name" value="NIPSNAP-RELATED"/>
    <property type="match status" value="1"/>
</dbReference>
<feature type="domain" description="NIPSNAP" evidence="2">
    <location>
        <begin position="39"/>
        <end position="114"/>
    </location>
</feature>
<dbReference type="AlphaFoldDB" id="A0A448WDG9"/>
<organism evidence="3 4">
    <name type="scientific">Protopolystoma xenopodis</name>
    <dbReference type="NCBI Taxonomy" id="117903"/>
    <lineage>
        <taxon>Eukaryota</taxon>
        <taxon>Metazoa</taxon>
        <taxon>Spiralia</taxon>
        <taxon>Lophotrochozoa</taxon>
        <taxon>Platyhelminthes</taxon>
        <taxon>Monogenea</taxon>
        <taxon>Polyopisthocotylea</taxon>
        <taxon>Polystomatidea</taxon>
        <taxon>Polystomatidae</taxon>
        <taxon>Protopolystoma</taxon>
    </lineage>
</organism>
<gene>
    <name evidence="3" type="ORF">PXEA_LOCUS2537</name>
</gene>
<dbReference type="EMBL" id="CAAALY010005444">
    <property type="protein sequence ID" value="VEL09097.1"/>
    <property type="molecule type" value="Genomic_DNA"/>
</dbReference>
<dbReference type="GO" id="GO:0000423">
    <property type="term" value="P:mitophagy"/>
    <property type="evidence" value="ECO:0007669"/>
    <property type="project" value="UniProtKB-ARBA"/>
</dbReference>
<dbReference type="GO" id="GO:0005739">
    <property type="term" value="C:mitochondrion"/>
    <property type="evidence" value="ECO:0007669"/>
    <property type="project" value="TreeGrafter"/>
</dbReference>